<evidence type="ECO:0000256" key="2">
    <source>
        <dbReference type="ARBA" id="ARBA00002819"/>
    </source>
</evidence>
<dbReference type="AlphaFoldDB" id="A0A1D2A6G0"/>
<dbReference type="FunFam" id="3.30.70.20:FF:000012">
    <property type="entry name" value="Electron transfer flavoprotein-ubiquinone oxidoreductase, mitochondrial"/>
    <property type="match status" value="1"/>
</dbReference>
<keyword evidence="10 14" id="KW-0408">Iron</keyword>
<evidence type="ECO:0000256" key="12">
    <source>
        <dbReference type="ARBA" id="ARBA00023075"/>
    </source>
</evidence>
<gene>
    <name evidence="18" type="ORF">g.35487</name>
    <name evidence="19" type="ORF">g.35489</name>
</gene>
<keyword evidence="8 14" id="KW-0249">Electron transport</keyword>
<evidence type="ECO:0000256" key="3">
    <source>
        <dbReference type="ARBA" id="ARBA00022448"/>
    </source>
</evidence>
<comment type="cofactor">
    <cofactor evidence="14">
        <name>[4Fe-4S] cluster</name>
        <dbReference type="ChEBI" id="CHEBI:49883"/>
    </cofactor>
    <text evidence="14">Binds 1 [4Fe-4S] cluster.</text>
</comment>
<keyword evidence="3 14" id="KW-0813">Transport</keyword>
<feature type="domain" description="ETF-QO/FixX C-terminal" evidence="16">
    <location>
        <begin position="541"/>
        <end position="643"/>
    </location>
</feature>
<evidence type="ECO:0000256" key="11">
    <source>
        <dbReference type="ARBA" id="ARBA00023014"/>
    </source>
</evidence>
<keyword evidence="4" id="KW-0004">4Fe-4S</keyword>
<proteinExistence type="predicted"/>
<dbReference type="Pfam" id="PF21162">
    <property type="entry name" value="ETFQO_UQ-bd"/>
    <property type="match status" value="1"/>
</dbReference>
<evidence type="ECO:0000256" key="1">
    <source>
        <dbReference type="ARBA" id="ARBA00001974"/>
    </source>
</evidence>
<dbReference type="SUPFAM" id="SSF51905">
    <property type="entry name" value="FAD/NAD(P)-binding domain"/>
    <property type="match status" value="1"/>
</dbReference>
<accession>A0A1D2A6G0</accession>
<evidence type="ECO:0000256" key="10">
    <source>
        <dbReference type="ARBA" id="ARBA00023004"/>
    </source>
</evidence>
<dbReference type="Gene3D" id="3.30.9.90">
    <property type="match status" value="1"/>
</dbReference>
<evidence type="ECO:0000259" key="17">
    <source>
        <dbReference type="Pfam" id="PF21162"/>
    </source>
</evidence>
<evidence type="ECO:0000313" key="19">
    <source>
        <dbReference type="EMBL" id="JAT78080.1"/>
    </source>
</evidence>
<sequence length="645" mass="69825">PPVFLLADVEVMRGRRHSDMPRPQWLPNAEPCARPGKSGPRARFDQSPACPLAAMVWSIAAVCRSSRTTGAAWRQACRAFSSDPGIQASRPDEREAMEYDVCIVGAGPAGLSAAIRLKQLAKEKEQEISVCVLEKGSEVGAHILSGNVFQPKALDELIPSWREDASCPIHAVPAVKDRFYYLTPRRALRMPTPPQMHNKGNYVISLSEAVRWLGAQAEEAGVEIYPGFAGSHLLTSASGACVGVGTGDMGIGKDGTRKDSFAPGLDLRARVTLLAEGCRGSLTKEALKRYSLREKAGADPQTYALGLKEVWQIDPAKHEPGTVWHTLGSPLPWNTYGGGWLYHMADNRVSLGLVVSLDYSNPNMNLFQEFQQYKRHPAIARVLEGGTCLQYGARTLSEGGIQSIPALTFPGGALIGDGAGFLNVPKIKGTHTAMKSGMLAAEAAAAELAKEPTAAGRALDLGAYETAMHDSWVHTELHRERNIRPSFGLGAGIWGGLLGSALEAYVLRGKAPWTLRHRRPDHEALAPAAQAAPREYPKPDGSLTFDLNTSLFRSGTNHEHDQPPHLRLRNAKLPEAINLPRYGGPEARYCPAGVYEYVPSEHGGQKLQINAQNCLHCKACDIKDPTQNIQWMVPEGGGGPNYTIT</sequence>
<organism evidence="18">
    <name type="scientific">Auxenochlorella protothecoides</name>
    <name type="common">Green microalga</name>
    <name type="synonym">Chlorella protothecoides</name>
    <dbReference type="NCBI Taxonomy" id="3075"/>
    <lineage>
        <taxon>Eukaryota</taxon>
        <taxon>Viridiplantae</taxon>
        <taxon>Chlorophyta</taxon>
        <taxon>core chlorophytes</taxon>
        <taxon>Trebouxiophyceae</taxon>
        <taxon>Chlorellales</taxon>
        <taxon>Chlorellaceae</taxon>
        <taxon>Auxenochlorella</taxon>
    </lineage>
</organism>
<evidence type="ECO:0000256" key="7">
    <source>
        <dbReference type="ARBA" id="ARBA00022827"/>
    </source>
</evidence>
<feature type="domain" description="ETF-QO/FixC ubiquinone-binding" evidence="17">
    <location>
        <begin position="303"/>
        <end position="396"/>
    </location>
</feature>
<name>A0A1D2A6G0_AUXPR</name>
<comment type="catalytic activity">
    <reaction evidence="13 14">
        <text>a ubiquinone + reduced [electron-transfer flavoprotein] = a ubiquinol + oxidized [electron-transfer flavoprotein] + H(+)</text>
        <dbReference type="Rhea" id="RHEA:24052"/>
        <dbReference type="Rhea" id="RHEA-COMP:9565"/>
        <dbReference type="Rhea" id="RHEA-COMP:9566"/>
        <dbReference type="Rhea" id="RHEA-COMP:10685"/>
        <dbReference type="Rhea" id="RHEA-COMP:10686"/>
        <dbReference type="ChEBI" id="CHEBI:15378"/>
        <dbReference type="ChEBI" id="CHEBI:16389"/>
        <dbReference type="ChEBI" id="CHEBI:17976"/>
        <dbReference type="ChEBI" id="CHEBI:57692"/>
        <dbReference type="ChEBI" id="CHEBI:58307"/>
        <dbReference type="EC" id="1.5.5.1"/>
    </reaction>
</comment>
<evidence type="ECO:0000256" key="13">
    <source>
        <dbReference type="ARBA" id="ARBA00052682"/>
    </source>
</evidence>
<dbReference type="Pfam" id="PF13450">
    <property type="entry name" value="NAD_binding_8"/>
    <property type="match status" value="1"/>
</dbReference>
<dbReference type="GO" id="GO:0005743">
    <property type="term" value="C:mitochondrial inner membrane"/>
    <property type="evidence" value="ECO:0007669"/>
    <property type="project" value="TreeGrafter"/>
</dbReference>
<comment type="cofactor">
    <cofactor evidence="1 14">
        <name>FAD</name>
        <dbReference type="ChEBI" id="CHEBI:57692"/>
    </cofactor>
</comment>
<dbReference type="GO" id="GO:0046872">
    <property type="term" value="F:metal ion binding"/>
    <property type="evidence" value="ECO:0007669"/>
    <property type="project" value="UniProtKB-KW"/>
</dbReference>
<dbReference type="PANTHER" id="PTHR10617:SF107">
    <property type="entry name" value="ELECTRON TRANSFER FLAVOPROTEIN-UBIQUINONE OXIDOREDUCTASE, MITOCHONDRIAL"/>
    <property type="match status" value="1"/>
</dbReference>
<evidence type="ECO:0000256" key="14">
    <source>
        <dbReference type="RuleBase" id="RU366068"/>
    </source>
</evidence>
<dbReference type="Gene3D" id="3.50.50.60">
    <property type="entry name" value="FAD/NAD(P)-binding domain"/>
    <property type="match status" value="1"/>
</dbReference>
<dbReference type="EMBL" id="GDKF01003832">
    <property type="protein sequence ID" value="JAT74790.1"/>
    <property type="molecule type" value="Transcribed_RNA"/>
</dbReference>
<dbReference type="EC" id="1.5.5.1" evidence="14"/>
<keyword evidence="5 14" id="KW-0285">Flavoprotein</keyword>
<dbReference type="Pfam" id="PF05187">
    <property type="entry name" value="Fer4_ETF_QO"/>
    <property type="match status" value="1"/>
</dbReference>
<dbReference type="InterPro" id="IPR040156">
    <property type="entry name" value="ETF-QO"/>
</dbReference>
<dbReference type="InterPro" id="IPR049398">
    <property type="entry name" value="ETF-QO/FixC_UQ-bd"/>
</dbReference>
<evidence type="ECO:0000313" key="18">
    <source>
        <dbReference type="EMBL" id="JAT74790.1"/>
    </source>
</evidence>
<comment type="function">
    <text evidence="2 14">Accepts electrons from ETF and reduces ubiquinone.</text>
</comment>
<dbReference type="GO" id="GO:0051539">
    <property type="term" value="F:4 iron, 4 sulfur cluster binding"/>
    <property type="evidence" value="ECO:0007669"/>
    <property type="project" value="UniProtKB-UniRule"/>
</dbReference>
<dbReference type="SUPFAM" id="SSF54862">
    <property type="entry name" value="4Fe-4S ferredoxins"/>
    <property type="match status" value="1"/>
</dbReference>
<evidence type="ECO:0000256" key="5">
    <source>
        <dbReference type="ARBA" id="ARBA00022630"/>
    </source>
</evidence>
<dbReference type="InterPro" id="IPR007859">
    <property type="entry name" value="ETF-QO/FixX_C"/>
</dbReference>
<keyword evidence="11 14" id="KW-0411">Iron-sulfur</keyword>
<keyword evidence="9 14" id="KW-0560">Oxidoreductase</keyword>
<evidence type="ECO:0000256" key="6">
    <source>
        <dbReference type="ARBA" id="ARBA00022723"/>
    </source>
</evidence>
<evidence type="ECO:0000256" key="8">
    <source>
        <dbReference type="ARBA" id="ARBA00022982"/>
    </source>
</evidence>
<dbReference type="SUPFAM" id="SSF54373">
    <property type="entry name" value="FAD-linked reductases, C-terminal domain"/>
    <property type="match status" value="1"/>
</dbReference>
<dbReference type="Gene3D" id="3.30.70.20">
    <property type="match status" value="1"/>
</dbReference>
<evidence type="ECO:0000256" key="4">
    <source>
        <dbReference type="ARBA" id="ARBA00022485"/>
    </source>
</evidence>
<reference evidence="18" key="1">
    <citation type="submission" date="2015-08" db="EMBL/GenBank/DDBJ databases">
        <authorList>
            <person name="Babu N.S."/>
            <person name="Beckwith C.J."/>
            <person name="Beseler K.G."/>
            <person name="Brison A."/>
            <person name="Carone J.V."/>
            <person name="Caskin T.P."/>
            <person name="Diamond M."/>
            <person name="Durham M.E."/>
            <person name="Foxe J.M."/>
            <person name="Go M."/>
            <person name="Henderson B.A."/>
            <person name="Jones I.B."/>
            <person name="McGettigan J.A."/>
            <person name="Micheletti S.J."/>
            <person name="Nasrallah M.E."/>
            <person name="Ortiz D."/>
            <person name="Piller C.R."/>
            <person name="Privatt S.R."/>
            <person name="Schneider S.L."/>
            <person name="Sharp S."/>
            <person name="Smith T.C."/>
            <person name="Stanton J.D."/>
            <person name="Ullery H.E."/>
            <person name="Wilson R.J."/>
            <person name="Serrano M.G."/>
            <person name="Buck G."/>
            <person name="Lee V."/>
            <person name="Wang Y."/>
            <person name="Carvalho R."/>
            <person name="Voegtly L."/>
            <person name="Shi R."/>
            <person name="Duckworth R."/>
            <person name="Johnson A."/>
            <person name="Loviza R."/>
            <person name="Walstead R."/>
            <person name="Shah Z."/>
            <person name="Kiflezghi M."/>
            <person name="Wade K."/>
            <person name="Ball S.L."/>
            <person name="Bradley K.W."/>
            <person name="Asai D.J."/>
            <person name="Bowman C.A."/>
            <person name="Russell D.A."/>
            <person name="Pope W.H."/>
            <person name="Jacobs-Sera D."/>
            <person name="Hendrix R.W."/>
            <person name="Hatfull G.F."/>
        </authorList>
    </citation>
    <scope>NUCLEOTIDE SEQUENCE</scope>
</reference>
<evidence type="ECO:0000256" key="9">
    <source>
        <dbReference type="ARBA" id="ARBA00023002"/>
    </source>
</evidence>
<evidence type="ECO:0000259" key="16">
    <source>
        <dbReference type="Pfam" id="PF05187"/>
    </source>
</evidence>
<dbReference type="GO" id="GO:0004174">
    <property type="term" value="F:electron-transferring-flavoprotein dehydrogenase activity"/>
    <property type="evidence" value="ECO:0007669"/>
    <property type="project" value="UniProtKB-UniRule"/>
</dbReference>
<evidence type="ECO:0000256" key="15">
    <source>
        <dbReference type="SAM" id="MobiDB-lite"/>
    </source>
</evidence>
<feature type="region of interest" description="Disordered" evidence="15">
    <location>
        <begin position="18"/>
        <end position="44"/>
    </location>
</feature>
<protein>
    <recommendedName>
        <fullName evidence="14">Electron transfer flavoprotein-ubiquinone oxidoreductase</fullName>
        <shortName evidence="14">ETF-QO</shortName>
        <ecNumber evidence="14">1.5.5.1</ecNumber>
    </recommendedName>
</protein>
<keyword evidence="12 14" id="KW-0830">Ubiquinone</keyword>
<feature type="non-terminal residue" evidence="18">
    <location>
        <position position="1"/>
    </location>
</feature>
<dbReference type="InterPro" id="IPR036188">
    <property type="entry name" value="FAD/NAD-bd_sf"/>
</dbReference>
<keyword evidence="7 14" id="KW-0274">FAD</keyword>
<dbReference type="PANTHER" id="PTHR10617">
    <property type="entry name" value="ELECTRON TRANSFER FLAVOPROTEIN-UBIQUINONE OXIDOREDUCTASE"/>
    <property type="match status" value="1"/>
</dbReference>
<keyword evidence="6 14" id="KW-0479">Metal-binding</keyword>
<dbReference type="EMBL" id="GDKF01000542">
    <property type="protein sequence ID" value="JAT78080.1"/>
    <property type="molecule type" value="Transcribed_RNA"/>
</dbReference>